<keyword evidence="2" id="KW-1185">Reference proteome</keyword>
<dbReference type="STRING" id="270498.CHK_1239"/>
<evidence type="ECO:0000313" key="2">
    <source>
        <dbReference type="Proteomes" id="UP000034076"/>
    </source>
</evidence>
<reference evidence="1 2" key="1">
    <citation type="submission" date="2015-04" db="EMBL/GenBank/DDBJ databases">
        <title>Draft genome sequence of bacteremic isolate Catabacter hongkongensis type strain HKU16T.</title>
        <authorList>
            <person name="Lau S.K."/>
            <person name="Teng J.L."/>
            <person name="Huang Y."/>
            <person name="Curreem S.O."/>
            <person name="Tsui S.K."/>
            <person name="Woo P.C."/>
        </authorList>
    </citation>
    <scope>NUCLEOTIDE SEQUENCE [LARGE SCALE GENOMIC DNA]</scope>
    <source>
        <strain evidence="1 2">HKU16</strain>
    </source>
</reference>
<dbReference type="EMBL" id="LAYJ01000078">
    <property type="protein sequence ID" value="KKI51451.1"/>
    <property type="molecule type" value="Genomic_DNA"/>
</dbReference>
<comment type="caution">
    <text evidence="1">The sequence shown here is derived from an EMBL/GenBank/DDBJ whole genome shotgun (WGS) entry which is preliminary data.</text>
</comment>
<organism evidence="1 2">
    <name type="scientific">Christensenella hongkongensis</name>
    <dbReference type="NCBI Taxonomy" id="270498"/>
    <lineage>
        <taxon>Bacteria</taxon>
        <taxon>Bacillati</taxon>
        <taxon>Bacillota</taxon>
        <taxon>Clostridia</taxon>
        <taxon>Christensenellales</taxon>
        <taxon>Christensenellaceae</taxon>
        <taxon>Christensenella</taxon>
    </lineage>
</organism>
<protein>
    <submittedName>
        <fullName evidence="1">Uncharacterized protein</fullName>
    </submittedName>
</protein>
<dbReference type="AlphaFoldDB" id="A0A0M2NKF5"/>
<sequence length="41" mass="4600">MMGSGIFSLFITFCKSREAVFTKRIKTPPSAMCEAAWLITQ</sequence>
<name>A0A0M2NKF5_9FIRM</name>
<gene>
    <name evidence="1" type="ORF">CHK_1239</name>
</gene>
<proteinExistence type="predicted"/>
<dbReference type="Proteomes" id="UP000034076">
    <property type="component" value="Unassembled WGS sequence"/>
</dbReference>
<accession>A0A0M2NKF5</accession>
<evidence type="ECO:0000313" key="1">
    <source>
        <dbReference type="EMBL" id="KKI51451.1"/>
    </source>
</evidence>